<organism evidence="2 3">
    <name type="scientific">Enterococcus silesiacus</name>
    <dbReference type="NCBI Taxonomy" id="332949"/>
    <lineage>
        <taxon>Bacteria</taxon>
        <taxon>Bacillati</taxon>
        <taxon>Bacillota</taxon>
        <taxon>Bacilli</taxon>
        <taxon>Lactobacillales</taxon>
        <taxon>Enterococcaceae</taxon>
        <taxon>Enterococcus</taxon>
    </lineage>
</organism>
<evidence type="ECO:0000313" key="2">
    <source>
        <dbReference type="EMBL" id="OJG93115.1"/>
    </source>
</evidence>
<protein>
    <recommendedName>
        <fullName evidence="4">DUF4828 domain-containing protein</fullName>
    </recommendedName>
</protein>
<keyword evidence="1" id="KW-0472">Membrane</keyword>
<proteinExistence type="predicted"/>
<evidence type="ECO:0000313" key="3">
    <source>
        <dbReference type="Proteomes" id="UP000183039"/>
    </source>
</evidence>
<reference evidence="2 3" key="1">
    <citation type="submission" date="2014-12" db="EMBL/GenBank/DDBJ databases">
        <title>Draft genome sequences of 29 type strains of Enterococci.</title>
        <authorList>
            <person name="Zhong Z."/>
            <person name="Sun Z."/>
            <person name="Liu W."/>
            <person name="Zhang W."/>
            <person name="Zhang H."/>
        </authorList>
    </citation>
    <scope>NUCLEOTIDE SEQUENCE [LARGE SCALE GENOMIC DNA]</scope>
    <source>
        <strain evidence="2 3">DSM 22801</strain>
    </source>
</reference>
<keyword evidence="1" id="KW-1133">Transmembrane helix</keyword>
<feature type="transmembrane region" description="Helical" evidence="1">
    <location>
        <begin position="14"/>
        <end position="32"/>
    </location>
</feature>
<dbReference type="Pfam" id="PF16110">
    <property type="entry name" value="DUF4828"/>
    <property type="match status" value="1"/>
</dbReference>
<dbReference type="EMBL" id="JXLC01000003">
    <property type="protein sequence ID" value="OJG93115.1"/>
    <property type="molecule type" value="Genomic_DNA"/>
</dbReference>
<keyword evidence="1" id="KW-0812">Transmembrane</keyword>
<evidence type="ECO:0008006" key="4">
    <source>
        <dbReference type="Google" id="ProtNLM"/>
    </source>
</evidence>
<accession>A0AA91GN19</accession>
<evidence type="ECO:0000256" key="1">
    <source>
        <dbReference type="SAM" id="Phobius"/>
    </source>
</evidence>
<name>A0AA91GN19_9ENTE</name>
<dbReference type="InterPro" id="IPR032254">
    <property type="entry name" value="DUF4828"/>
</dbReference>
<sequence length="143" mass="16424">MIDMEEIHTMKKHWSLFLGASLITGIAGSLFLKKKQEKQPIDTDIPNLYKSYLGSWWFVNKQKATQHTLKIEDDLQIVIDGKKLNYMLVELTSKRLVAQDEFGYHLIVQCLNDKPASLYDEADDATYVLEATDSLELDCPIEN</sequence>
<comment type="caution">
    <text evidence="2">The sequence shown here is derived from an EMBL/GenBank/DDBJ whole genome shotgun (WGS) entry which is preliminary data.</text>
</comment>
<gene>
    <name evidence="2" type="ORF">RV15_GL002249</name>
</gene>
<dbReference type="AlphaFoldDB" id="A0AA91GN19"/>
<dbReference type="Proteomes" id="UP000183039">
    <property type="component" value="Unassembled WGS sequence"/>
</dbReference>